<dbReference type="EMBL" id="NMUJ01000026">
    <property type="protein sequence ID" value="OYV03059.1"/>
    <property type="molecule type" value="Genomic_DNA"/>
</dbReference>
<dbReference type="GO" id="GO:0006270">
    <property type="term" value="P:DNA replication initiation"/>
    <property type="evidence" value="ECO:0007669"/>
    <property type="project" value="TreeGrafter"/>
</dbReference>
<feature type="domain" description="Primosomal protein N C-terminal" evidence="4">
    <location>
        <begin position="118"/>
        <end position="168"/>
    </location>
</feature>
<organism evidence="5 6">
    <name type="scientific">candidate division WOR-3 bacterium 4484_18</name>
    <dbReference type="NCBI Taxonomy" id="2020626"/>
    <lineage>
        <taxon>Bacteria</taxon>
        <taxon>Bacteria division WOR-3</taxon>
    </lineage>
</organism>
<keyword evidence="1" id="KW-0547">Nucleotide-binding</keyword>
<gene>
    <name evidence="5" type="ORF">CGW93_02705</name>
</gene>
<evidence type="ECO:0000256" key="1">
    <source>
        <dbReference type="ARBA" id="ARBA00022741"/>
    </source>
</evidence>
<evidence type="ECO:0000259" key="4">
    <source>
        <dbReference type="Pfam" id="PF18074"/>
    </source>
</evidence>
<name>A0A257LUA3_UNCW3</name>
<keyword evidence="2" id="KW-0067">ATP-binding</keyword>
<accession>A0A257LUA3</accession>
<sequence length="172" mass="20229">MEFDKVDLVAVIDADSQLMFPNFRSYERLLQTIVRFYPAEIVIQTRRPWLPVIKYLRGGKIMEFYEDELHRRVGLGYPPHLHRFLKPAPRLAVCWIRLWIGLMGSGFWGLRIARYLTFRFLGPADCPIPNLRGKRRAHVLIKTEYPPALHDVLLGMYRELKVKVDVDPIEIV</sequence>
<dbReference type="Proteomes" id="UP000216312">
    <property type="component" value="Unassembled WGS sequence"/>
</dbReference>
<dbReference type="AlphaFoldDB" id="A0A257LUA3"/>
<dbReference type="GO" id="GO:0005524">
    <property type="term" value="F:ATP binding"/>
    <property type="evidence" value="ECO:0007669"/>
    <property type="project" value="UniProtKB-KW"/>
</dbReference>
<comment type="caution">
    <text evidence="5">The sequence shown here is derived from an EMBL/GenBank/DDBJ whole genome shotgun (WGS) entry which is preliminary data.</text>
</comment>
<evidence type="ECO:0000313" key="6">
    <source>
        <dbReference type="Proteomes" id="UP000216312"/>
    </source>
</evidence>
<protein>
    <recommendedName>
        <fullName evidence="4">Primosomal protein N C-terminal domain-containing protein</fullName>
    </recommendedName>
</protein>
<dbReference type="GO" id="GO:0043138">
    <property type="term" value="F:3'-5' DNA helicase activity"/>
    <property type="evidence" value="ECO:0007669"/>
    <property type="project" value="TreeGrafter"/>
</dbReference>
<dbReference type="GO" id="GO:0003677">
    <property type="term" value="F:DNA binding"/>
    <property type="evidence" value="ECO:0007669"/>
    <property type="project" value="UniProtKB-KW"/>
</dbReference>
<evidence type="ECO:0000313" key="5">
    <source>
        <dbReference type="EMBL" id="OYV03059.1"/>
    </source>
</evidence>
<dbReference type="InterPro" id="IPR041236">
    <property type="entry name" value="PriA_C"/>
</dbReference>
<reference evidence="6" key="1">
    <citation type="submission" date="2017-07" db="EMBL/GenBank/DDBJ databases">
        <title>Novel pathways for hydrocarbon cycling and metabolic interdependencies in hydrothermal sediment communities.</title>
        <authorList>
            <person name="Dombrowski N."/>
            <person name="Seitz K."/>
            <person name="Teske A."/>
            <person name="Baker B."/>
        </authorList>
    </citation>
    <scope>NUCLEOTIDE SEQUENCE [LARGE SCALE GENOMIC DNA]</scope>
</reference>
<evidence type="ECO:0000256" key="3">
    <source>
        <dbReference type="ARBA" id="ARBA00023125"/>
    </source>
</evidence>
<proteinExistence type="predicted"/>
<dbReference type="GO" id="GO:0006302">
    <property type="term" value="P:double-strand break repair"/>
    <property type="evidence" value="ECO:0007669"/>
    <property type="project" value="TreeGrafter"/>
</dbReference>
<dbReference type="PANTHER" id="PTHR30580">
    <property type="entry name" value="PRIMOSOMAL PROTEIN N"/>
    <property type="match status" value="1"/>
</dbReference>
<evidence type="ECO:0000256" key="2">
    <source>
        <dbReference type="ARBA" id="ARBA00022840"/>
    </source>
</evidence>
<keyword evidence="3" id="KW-0238">DNA-binding</keyword>
<dbReference type="GO" id="GO:0006310">
    <property type="term" value="P:DNA recombination"/>
    <property type="evidence" value="ECO:0007669"/>
    <property type="project" value="TreeGrafter"/>
</dbReference>
<dbReference type="Pfam" id="PF18074">
    <property type="entry name" value="PriA_C"/>
    <property type="match status" value="1"/>
</dbReference>
<dbReference type="PANTHER" id="PTHR30580:SF0">
    <property type="entry name" value="PRIMOSOMAL PROTEIN N"/>
    <property type="match status" value="1"/>
</dbReference>